<evidence type="ECO:0000313" key="1">
    <source>
        <dbReference type="EMBL" id="EPN26540.1"/>
    </source>
</evidence>
<accession>A0A656JI42</accession>
<proteinExistence type="predicted"/>
<protein>
    <submittedName>
        <fullName evidence="1">Uncharacterized protein</fullName>
    </submittedName>
</protein>
<dbReference type="EMBL" id="AOKF01004116">
    <property type="protein sequence ID" value="EPN26540.1"/>
    <property type="molecule type" value="Genomic_DNA"/>
</dbReference>
<name>A0A656JI42_PSESF</name>
<gene>
    <name evidence="1" type="ORF">A245_48080</name>
</gene>
<dbReference type="Proteomes" id="UP000018849">
    <property type="component" value="Unassembled WGS sequence"/>
</dbReference>
<evidence type="ECO:0000313" key="2">
    <source>
        <dbReference type="Proteomes" id="UP000018849"/>
    </source>
</evidence>
<dbReference type="AlphaFoldDB" id="A0A656JI42"/>
<reference evidence="1 2" key="1">
    <citation type="journal article" date="2013" name="PLoS Pathog.">
        <title>Genomic analysis of the Kiwifruit pathogen Pseudomonas syringae pv. actinidiae provides insight into the origins of an emergent plant disease.</title>
        <authorList>
            <person name="McCann H.C."/>
            <person name="Rikkerink E.H."/>
            <person name="Bertels F."/>
            <person name="Fiers M."/>
            <person name="Lu A."/>
            <person name="Rees-George J."/>
            <person name="Andersen M.T."/>
            <person name="Gleave A.P."/>
            <person name="Haubold B."/>
            <person name="Wohlers M.W."/>
            <person name="Guttman D.S."/>
            <person name="Wang P.W."/>
            <person name="Straub C."/>
            <person name="Vanneste J.L."/>
            <person name="Rainey P.B."/>
            <person name="Templeton M.D."/>
        </authorList>
    </citation>
    <scope>NUCLEOTIDE SEQUENCE [LARGE SCALE GENOMIC DNA]</scope>
    <source>
        <strain evidence="1 2">ICMP 19096</strain>
    </source>
</reference>
<sequence length="102" mass="11697">MTRAAALEMVQVLDGFLMDQLDFRFALQAQLDARFGELYLPGNVSMNLFQRRALQVYGFRQLDVVKLAKEVAQDRIEFGLGFIALQDKLVAHAFLAAQRYRQ</sequence>
<organism evidence="1 2">
    <name type="scientific">Pseudomonas syringae pv. actinidiae ICMP 19096</name>
    <dbReference type="NCBI Taxonomy" id="1194405"/>
    <lineage>
        <taxon>Bacteria</taxon>
        <taxon>Pseudomonadati</taxon>
        <taxon>Pseudomonadota</taxon>
        <taxon>Gammaproteobacteria</taxon>
        <taxon>Pseudomonadales</taxon>
        <taxon>Pseudomonadaceae</taxon>
        <taxon>Pseudomonas</taxon>
        <taxon>Pseudomonas syringae</taxon>
    </lineage>
</organism>
<feature type="non-terminal residue" evidence="1">
    <location>
        <position position="102"/>
    </location>
</feature>
<comment type="caution">
    <text evidence="1">The sequence shown here is derived from an EMBL/GenBank/DDBJ whole genome shotgun (WGS) entry which is preliminary data.</text>
</comment>